<dbReference type="InterPro" id="IPR056924">
    <property type="entry name" value="SH3_Tf2-1"/>
</dbReference>
<evidence type="ECO:0000256" key="1">
    <source>
        <dbReference type="ARBA" id="ARBA00004123"/>
    </source>
</evidence>
<evidence type="ECO:0000313" key="4">
    <source>
        <dbReference type="Ensembl" id="ENSCCRP00000137500.1"/>
    </source>
</evidence>
<dbReference type="Ensembl" id="ENSCCRT00000141363.1">
    <property type="protein sequence ID" value="ENSCCRP00000137500.1"/>
    <property type="gene ID" value="ENSCCRG00000079159.1"/>
</dbReference>
<comment type="subcellular location">
    <subcellularLocation>
        <location evidence="1">Nucleus</location>
    </subcellularLocation>
</comment>
<proteinExistence type="predicted"/>
<dbReference type="Proteomes" id="UP001108240">
    <property type="component" value="Unplaced"/>
</dbReference>
<accession>A0A9J8A813</accession>
<dbReference type="InterPro" id="IPR023780">
    <property type="entry name" value="Chromo_domain"/>
</dbReference>
<keyword evidence="5" id="KW-1185">Reference proteome</keyword>
<dbReference type="InterPro" id="IPR016197">
    <property type="entry name" value="Chromo-like_dom_sf"/>
</dbReference>
<dbReference type="InterPro" id="IPR000953">
    <property type="entry name" value="Chromo/chromo_shadow_dom"/>
</dbReference>
<feature type="domain" description="Chromo" evidence="3">
    <location>
        <begin position="59"/>
        <end position="117"/>
    </location>
</feature>
<reference evidence="4" key="1">
    <citation type="submission" date="2025-08" db="UniProtKB">
        <authorList>
            <consortium name="Ensembl"/>
        </authorList>
    </citation>
    <scope>IDENTIFICATION</scope>
</reference>
<organism evidence="4 5">
    <name type="scientific">Cyprinus carpio carpio</name>
    <dbReference type="NCBI Taxonomy" id="630221"/>
    <lineage>
        <taxon>Eukaryota</taxon>
        <taxon>Metazoa</taxon>
        <taxon>Chordata</taxon>
        <taxon>Craniata</taxon>
        <taxon>Vertebrata</taxon>
        <taxon>Euteleostomi</taxon>
        <taxon>Actinopterygii</taxon>
        <taxon>Neopterygii</taxon>
        <taxon>Teleostei</taxon>
        <taxon>Ostariophysi</taxon>
        <taxon>Cypriniformes</taxon>
        <taxon>Cyprinidae</taxon>
        <taxon>Cyprininae</taxon>
        <taxon>Cyprinus</taxon>
    </lineage>
</organism>
<sequence>FTNTEQINPVTYKLHLPPEYWIHPTFHVSLLKPYHPSVSPSTEPAVAPLPLLLDDGAAYKVHDILDSRRRGGQLEYLVDWEGYGPEEHSWVPRNDILDPNLLDTFHSNHPERPAPRGRGRPPRRRGPRPSGVGRGEGVLLQTCQVPSPTNHSALPHRSTNHSHLLLMHRQSSLPIKTTHTHPQVGVCMWDRPLKYANLHFFHERLRAQLRSSICACMCDKFAALH</sequence>
<dbReference type="AlphaFoldDB" id="A0A9J8A813"/>
<dbReference type="GO" id="GO:0005634">
    <property type="term" value="C:nucleus"/>
    <property type="evidence" value="ECO:0007669"/>
    <property type="project" value="UniProtKB-SubCell"/>
</dbReference>
<dbReference type="PROSITE" id="PS50013">
    <property type="entry name" value="CHROMO_2"/>
    <property type="match status" value="1"/>
</dbReference>
<evidence type="ECO:0000256" key="2">
    <source>
        <dbReference type="SAM" id="MobiDB-lite"/>
    </source>
</evidence>
<evidence type="ECO:0000259" key="3">
    <source>
        <dbReference type="PROSITE" id="PS50013"/>
    </source>
</evidence>
<name>A0A9J8A813_CYPCA</name>
<dbReference type="SUPFAM" id="SSF54160">
    <property type="entry name" value="Chromo domain-like"/>
    <property type="match status" value="1"/>
</dbReference>
<evidence type="ECO:0000313" key="5">
    <source>
        <dbReference type="Proteomes" id="UP001108240"/>
    </source>
</evidence>
<reference evidence="4" key="2">
    <citation type="submission" date="2025-09" db="UniProtKB">
        <authorList>
            <consortium name="Ensembl"/>
        </authorList>
    </citation>
    <scope>IDENTIFICATION</scope>
</reference>
<feature type="region of interest" description="Disordered" evidence="2">
    <location>
        <begin position="101"/>
        <end position="136"/>
    </location>
</feature>
<dbReference type="Pfam" id="PF24626">
    <property type="entry name" value="SH3_Tf2-1"/>
    <property type="match status" value="1"/>
</dbReference>
<dbReference type="GeneTree" id="ENSGT01060000248777"/>
<dbReference type="SMART" id="SM00298">
    <property type="entry name" value="CHROMO"/>
    <property type="match status" value="1"/>
</dbReference>
<dbReference type="Gene3D" id="2.40.50.40">
    <property type="match status" value="1"/>
</dbReference>
<dbReference type="Pfam" id="PF00385">
    <property type="entry name" value="Chromo"/>
    <property type="match status" value="1"/>
</dbReference>
<feature type="compositionally biased region" description="Basic residues" evidence="2">
    <location>
        <begin position="115"/>
        <end position="127"/>
    </location>
</feature>
<protein>
    <recommendedName>
        <fullName evidence="3">Chromo domain-containing protein</fullName>
    </recommendedName>
</protein>